<dbReference type="PROSITE" id="PS50093">
    <property type="entry name" value="PKD"/>
    <property type="match status" value="1"/>
</dbReference>
<evidence type="ECO:0000313" key="4">
    <source>
        <dbReference type="EMBL" id="ELZ81927.1"/>
    </source>
</evidence>
<dbReference type="PANTHER" id="PTHR42976">
    <property type="entry name" value="BIFUNCTIONAL CHITINASE/LYSOZYME-RELATED"/>
    <property type="match status" value="1"/>
</dbReference>
<dbReference type="Gene3D" id="2.10.10.20">
    <property type="entry name" value="Carbohydrate-binding module superfamily 5/12"/>
    <property type="match status" value="1"/>
</dbReference>
<dbReference type="InterPro" id="IPR022409">
    <property type="entry name" value="PKD/Chitinase_dom"/>
</dbReference>
<dbReference type="CDD" id="cd06543">
    <property type="entry name" value="GH18_PF-ChiA-like"/>
    <property type="match status" value="1"/>
</dbReference>
<feature type="region of interest" description="Disordered" evidence="2">
    <location>
        <begin position="1"/>
        <end position="24"/>
    </location>
</feature>
<dbReference type="InterPro" id="IPR036573">
    <property type="entry name" value="CBM_sf_5/12"/>
</dbReference>
<dbReference type="Pfam" id="PF02839">
    <property type="entry name" value="CBM_5_12"/>
    <property type="match status" value="1"/>
</dbReference>
<dbReference type="PATRIC" id="fig|1230453.4.peg.3577"/>
<accession>M0HDX3</accession>
<proteinExistence type="predicted"/>
<comment type="caution">
    <text evidence="4">The sequence shown here is derived from an EMBL/GenBank/DDBJ whole genome shotgun (WGS) entry which is preliminary data.</text>
</comment>
<dbReference type="STRING" id="1230453.C453_17964"/>
<name>M0HDX3_HALEO</name>
<sequence>MMRNSDNSKDRDSNSPRKQNRRSVLRSLAGLTGVAGLSSAGIRSVAAASDPPQWDPDTVYTDGDRVTHDAYIWEAKWWTKGDEPSDDANMWKGIEAADNAGDPPTAAFDVSSTFVQPGTEVSCDASASTGDLQSYEWDFDDGTTKTGVTASHAYDDTGEYTISLTVTDADGDTADATKQLTVDADGVPSANPIPDRIFAPFVDMMLEDQLSLAENVEAAGTEYFTLAFVLADGNGDPAWAGSQKVGEPSNWLDVGTQLTELRDQHGGEVIVSFGGLNGTYLAEAISSASELKDAYATVVDTYDLTFIDFDEESLISRDEEAIRRRNEALVMLQEEYPDLRVSYTLPVMPSGFPDHSSNDVLFVLEDAVSKGVELEAVNLMVMDYGADIEPNAENAISAAENVHAQLGDLYPDKSAAERWSMLGLTPMIGVNDIGGTFYQEDAQQVLEFAQNNDLRWLSFWELVRDNGEGDKLYESTLIEQEPFEFSSILNPFTADQ</sequence>
<dbReference type="Proteomes" id="UP000011612">
    <property type="component" value="Unassembled WGS sequence"/>
</dbReference>
<dbReference type="Gene3D" id="3.20.20.80">
    <property type="entry name" value="Glycosidases"/>
    <property type="match status" value="1"/>
</dbReference>
<dbReference type="InterPro" id="IPR013783">
    <property type="entry name" value="Ig-like_fold"/>
</dbReference>
<dbReference type="InterPro" id="IPR035986">
    <property type="entry name" value="PKD_dom_sf"/>
</dbReference>
<dbReference type="EMBL" id="AOLK01000023">
    <property type="protein sequence ID" value="ELZ81927.1"/>
    <property type="molecule type" value="Genomic_DNA"/>
</dbReference>
<keyword evidence="1" id="KW-0378">Hydrolase</keyword>
<dbReference type="RefSeq" id="WP_008326745.1">
    <property type="nucleotide sequence ID" value="NZ_AOLK01000023.1"/>
</dbReference>
<dbReference type="GO" id="GO:0030246">
    <property type="term" value="F:carbohydrate binding"/>
    <property type="evidence" value="ECO:0007669"/>
    <property type="project" value="InterPro"/>
</dbReference>
<dbReference type="GO" id="GO:0004553">
    <property type="term" value="F:hydrolase activity, hydrolyzing O-glycosyl compounds"/>
    <property type="evidence" value="ECO:0007669"/>
    <property type="project" value="InterPro"/>
</dbReference>
<evidence type="ECO:0000313" key="5">
    <source>
        <dbReference type="Proteomes" id="UP000011612"/>
    </source>
</evidence>
<dbReference type="InterPro" id="IPR017853">
    <property type="entry name" value="GH"/>
</dbReference>
<dbReference type="CDD" id="cd00146">
    <property type="entry name" value="PKD"/>
    <property type="match status" value="1"/>
</dbReference>
<feature type="domain" description="PKD" evidence="3">
    <location>
        <begin position="128"/>
        <end position="189"/>
    </location>
</feature>
<feature type="compositionally biased region" description="Basic and acidic residues" evidence="2">
    <location>
        <begin position="1"/>
        <end position="15"/>
    </location>
</feature>
<dbReference type="PANTHER" id="PTHR42976:SF1">
    <property type="entry name" value="GH18 DOMAIN-CONTAINING PROTEIN-RELATED"/>
    <property type="match status" value="1"/>
</dbReference>
<dbReference type="GO" id="GO:0005975">
    <property type="term" value="P:carbohydrate metabolic process"/>
    <property type="evidence" value="ECO:0007669"/>
    <property type="project" value="InterPro"/>
</dbReference>
<dbReference type="Pfam" id="PF18911">
    <property type="entry name" value="PKD_4"/>
    <property type="match status" value="1"/>
</dbReference>
<dbReference type="AlphaFoldDB" id="M0HDX3"/>
<dbReference type="SMART" id="SM00495">
    <property type="entry name" value="ChtBD3"/>
    <property type="match status" value="1"/>
</dbReference>
<dbReference type="CDD" id="cd12215">
    <property type="entry name" value="ChiC_BD"/>
    <property type="match status" value="1"/>
</dbReference>
<dbReference type="InterPro" id="IPR003610">
    <property type="entry name" value="CBM5/12"/>
</dbReference>
<dbReference type="SMART" id="SM00089">
    <property type="entry name" value="PKD"/>
    <property type="match status" value="1"/>
</dbReference>
<reference evidence="4 5" key="1">
    <citation type="journal article" date="2014" name="PLoS Genet.">
        <title>Phylogenetically driven sequencing of extremely halophilic archaea reveals strategies for static and dynamic osmo-response.</title>
        <authorList>
            <person name="Becker E.A."/>
            <person name="Seitzer P.M."/>
            <person name="Tritt A."/>
            <person name="Larsen D."/>
            <person name="Krusor M."/>
            <person name="Yao A.I."/>
            <person name="Wu D."/>
            <person name="Madern D."/>
            <person name="Eisen J.A."/>
            <person name="Darling A.E."/>
            <person name="Facciotti M.T."/>
        </authorList>
    </citation>
    <scope>NUCLEOTIDE SEQUENCE [LARGE SCALE GENOMIC DNA]</scope>
    <source>
        <strain evidence="4 5">ATCC BAA-1513</strain>
    </source>
</reference>
<dbReference type="InterPro" id="IPR006311">
    <property type="entry name" value="TAT_signal"/>
</dbReference>
<dbReference type="PROSITE" id="PS51318">
    <property type="entry name" value="TAT"/>
    <property type="match status" value="1"/>
</dbReference>
<evidence type="ECO:0000256" key="1">
    <source>
        <dbReference type="ARBA" id="ARBA00022801"/>
    </source>
</evidence>
<dbReference type="SUPFAM" id="SSF51055">
    <property type="entry name" value="Carbohydrate binding domain"/>
    <property type="match status" value="1"/>
</dbReference>
<organism evidence="4 5">
    <name type="scientific">Haloferax elongans ATCC BAA-1513</name>
    <dbReference type="NCBI Taxonomy" id="1230453"/>
    <lineage>
        <taxon>Archaea</taxon>
        <taxon>Methanobacteriati</taxon>
        <taxon>Methanobacteriota</taxon>
        <taxon>Stenosarchaea group</taxon>
        <taxon>Halobacteria</taxon>
        <taxon>Halobacteriales</taxon>
        <taxon>Haloferacaceae</taxon>
        <taxon>Haloferax</taxon>
    </lineage>
</organism>
<dbReference type="InterPro" id="IPR052750">
    <property type="entry name" value="GH18_Chitinase"/>
</dbReference>
<evidence type="ECO:0000256" key="2">
    <source>
        <dbReference type="SAM" id="MobiDB-lite"/>
    </source>
</evidence>
<dbReference type="GO" id="GO:0005576">
    <property type="term" value="C:extracellular region"/>
    <property type="evidence" value="ECO:0007669"/>
    <property type="project" value="InterPro"/>
</dbReference>
<evidence type="ECO:0000259" key="3">
    <source>
        <dbReference type="PROSITE" id="PS50093"/>
    </source>
</evidence>
<dbReference type="InterPro" id="IPR000601">
    <property type="entry name" value="PKD_dom"/>
</dbReference>
<dbReference type="SUPFAM" id="SSF49299">
    <property type="entry name" value="PKD domain"/>
    <property type="match status" value="1"/>
</dbReference>
<gene>
    <name evidence="4" type="ORF">C453_17964</name>
</gene>
<dbReference type="Gene3D" id="2.60.40.10">
    <property type="entry name" value="Immunoglobulins"/>
    <property type="match status" value="1"/>
</dbReference>
<dbReference type="SUPFAM" id="SSF51445">
    <property type="entry name" value="(Trans)glycosidases"/>
    <property type="match status" value="1"/>
</dbReference>
<keyword evidence="5" id="KW-1185">Reference proteome</keyword>
<protein>
    <submittedName>
        <fullName evidence="4">Chitinase / lysozyme</fullName>
    </submittedName>
</protein>